<evidence type="ECO:0000256" key="2">
    <source>
        <dbReference type="ARBA" id="ARBA00022801"/>
    </source>
</evidence>
<dbReference type="FunFam" id="2.40.10.10:FF:000002">
    <property type="entry name" value="Transmembrane protease serine"/>
    <property type="match status" value="1"/>
</dbReference>
<dbReference type="Pfam" id="PF00089">
    <property type="entry name" value="Trypsin"/>
    <property type="match status" value="1"/>
</dbReference>
<evidence type="ECO:0000259" key="6">
    <source>
        <dbReference type="PROSITE" id="PS50240"/>
    </source>
</evidence>
<dbReference type="Gene3D" id="2.40.10.10">
    <property type="entry name" value="Trypsin-like serine proteases"/>
    <property type="match status" value="1"/>
</dbReference>
<dbReference type="SMART" id="SM00020">
    <property type="entry name" value="Tryp_SPc"/>
    <property type="match status" value="1"/>
</dbReference>
<evidence type="ECO:0000313" key="7">
    <source>
        <dbReference type="EMBL" id="KAG5672733.1"/>
    </source>
</evidence>
<dbReference type="Proteomes" id="UP001107558">
    <property type="component" value="Chromosome 3"/>
</dbReference>
<dbReference type="InterPro" id="IPR043504">
    <property type="entry name" value="Peptidase_S1_PA_chymotrypsin"/>
</dbReference>
<dbReference type="PANTHER" id="PTHR24276">
    <property type="entry name" value="POLYSERASE-RELATED"/>
    <property type="match status" value="1"/>
</dbReference>
<dbReference type="CDD" id="cd00190">
    <property type="entry name" value="Tryp_SPc"/>
    <property type="match status" value="1"/>
</dbReference>
<dbReference type="PROSITE" id="PS00134">
    <property type="entry name" value="TRYPSIN_HIS"/>
    <property type="match status" value="1"/>
</dbReference>
<evidence type="ECO:0000313" key="8">
    <source>
        <dbReference type="Proteomes" id="UP001107558"/>
    </source>
</evidence>
<keyword evidence="8" id="KW-1185">Reference proteome</keyword>
<dbReference type="AlphaFoldDB" id="A0A9J6BT08"/>
<comment type="caution">
    <text evidence="7">The sequence shown here is derived from an EMBL/GenBank/DDBJ whole genome shotgun (WGS) entry which is preliminary data.</text>
</comment>
<dbReference type="SUPFAM" id="SSF50494">
    <property type="entry name" value="Trypsin-like serine proteases"/>
    <property type="match status" value="1"/>
</dbReference>
<keyword evidence="2" id="KW-0378">Hydrolase</keyword>
<dbReference type="PROSITE" id="PS50240">
    <property type="entry name" value="TRYPSIN_DOM"/>
    <property type="match status" value="1"/>
</dbReference>
<dbReference type="FunFam" id="2.40.10.10:FF:000068">
    <property type="entry name" value="transmembrane protease serine 2"/>
    <property type="match status" value="1"/>
</dbReference>
<dbReference type="GO" id="GO:0006508">
    <property type="term" value="P:proteolysis"/>
    <property type="evidence" value="ECO:0007669"/>
    <property type="project" value="UniProtKB-KW"/>
</dbReference>
<reference evidence="7" key="1">
    <citation type="submission" date="2021-03" db="EMBL/GenBank/DDBJ databases">
        <title>Chromosome level genome of the anhydrobiotic midge Polypedilum vanderplanki.</title>
        <authorList>
            <person name="Yoshida Y."/>
            <person name="Kikawada T."/>
            <person name="Gusev O."/>
        </authorList>
    </citation>
    <scope>NUCLEOTIDE SEQUENCE</scope>
    <source>
        <strain evidence="7">NIAS01</strain>
        <tissue evidence="7">Whole body or cell culture</tissue>
    </source>
</reference>
<organism evidence="7 8">
    <name type="scientific">Polypedilum vanderplanki</name>
    <name type="common">Sleeping chironomid midge</name>
    <dbReference type="NCBI Taxonomy" id="319348"/>
    <lineage>
        <taxon>Eukaryota</taxon>
        <taxon>Metazoa</taxon>
        <taxon>Ecdysozoa</taxon>
        <taxon>Arthropoda</taxon>
        <taxon>Hexapoda</taxon>
        <taxon>Insecta</taxon>
        <taxon>Pterygota</taxon>
        <taxon>Neoptera</taxon>
        <taxon>Endopterygota</taxon>
        <taxon>Diptera</taxon>
        <taxon>Nematocera</taxon>
        <taxon>Chironomoidea</taxon>
        <taxon>Chironomidae</taxon>
        <taxon>Chironominae</taxon>
        <taxon>Polypedilum</taxon>
        <taxon>Polypedilum</taxon>
    </lineage>
</organism>
<feature type="domain" description="Peptidase S1" evidence="6">
    <location>
        <begin position="61"/>
        <end position="303"/>
    </location>
</feature>
<dbReference type="GO" id="GO:0004252">
    <property type="term" value="F:serine-type endopeptidase activity"/>
    <property type="evidence" value="ECO:0007669"/>
    <property type="project" value="InterPro"/>
</dbReference>
<dbReference type="InterPro" id="IPR001254">
    <property type="entry name" value="Trypsin_dom"/>
</dbReference>
<dbReference type="InterPro" id="IPR009003">
    <property type="entry name" value="Peptidase_S1_PA"/>
</dbReference>
<dbReference type="EMBL" id="JADBJN010000003">
    <property type="protein sequence ID" value="KAG5672733.1"/>
    <property type="molecule type" value="Genomic_DNA"/>
</dbReference>
<dbReference type="PANTHER" id="PTHR24276:SF91">
    <property type="entry name" value="AT26814P-RELATED"/>
    <property type="match status" value="1"/>
</dbReference>
<proteinExistence type="inferred from homology"/>
<gene>
    <name evidence="7" type="ORF">PVAND_002834</name>
</gene>
<keyword evidence="1" id="KW-0645">Protease</keyword>
<dbReference type="InterPro" id="IPR018114">
    <property type="entry name" value="TRYPSIN_HIS"/>
</dbReference>
<evidence type="ECO:0000256" key="5">
    <source>
        <dbReference type="ARBA" id="ARBA00024195"/>
    </source>
</evidence>
<dbReference type="OrthoDB" id="10059102at2759"/>
<keyword evidence="3" id="KW-0720">Serine protease</keyword>
<evidence type="ECO:0000256" key="1">
    <source>
        <dbReference type="ARBA" id="ARBA00022670"/>
    </source>
</evidence>
<name>A0A9J6BT08_POLVA</name>
<dbReference type="InterPro" id="IPR001314">
    <property type="entry name" value="Peptidase_S1A"/>
</dbReference>
<protein>
    <recommendedName>
        <fullName evidence="6">Peptidase S1 domain-containing protein</fullName>
    </recommendedName>
</protein>
<evidence type="ECO:0000256" key="4">
    <source>
        <dbReference type="ARBA" id="ARBA00023157"/>
    </source>
</evidence>
<evidence type="ECO:0000256" key="3">
    <source>
        <dbReference type="ARBA" id="ARBA00022825"/>
    </source>
</evidence>
<dbReference type="PRINTS" id="PR00722">
    <property type="entry name" value="CHYMOTRYPSIN"/>
</dbReference>
<accession>A0A9J6BT08</accession>
<dbReference type="InterPro" id="IPR050430">
    <property type="entry name" value="Peptidase_S1"/>
</dbReference>
<sequence>MLNYIYLMDKGNIFITLLFSTQLSVINLLLNTAESMNSEIILQVILFFFIAFSNAQNSPKIIGGFNVSSIEGFEYQVSLRDASYESSKFGSGHICGGSLIDYNKVLTASHCVHNGRKFLAAHYFVAVMGNLDLFDRNVNTVVRRIKKIIGHPNYNADTFENDIAVLILNDLIPVNHPTAKPIPLSNFEARAGQNCTTAGWGTIEYDENASAVRWLMAVNLNVNLRAACNKPSSHAGSVQKGMFCAGPFEGGKDTCQGDSGGGFVCKGVLVGVTSHGFECGLPNYPGIYMDVSYYRKWIETEGRSSSNDAGSVWSNVKNYLYSMSVAVTMFIK</sequence>
<comment type="similarity">
    <text evidence="5">Belongs to the peptidase S1 family. CLIP subfamily.</text>
</comment>
<keyword evidence="4" id="KW-1015">Disulfide bond</keyword>